<dbReference type="Gene3D" id="1.10.260.40">
    <property type="entry name" value="lambda repressor-like DNA-binding domains"/>
    <property type="match status" value="1"/>
</dbReference>
<gene>
    <name evidence="1" type="ORF">SAMN04488082_12039</name>
</gene>
<dbReference type="EMBL" id="FORX01000020">
    <property type="protein sequence ID" value="SFK31710.1"/>
    <property type="molecule type" value="Genomic_DNA"/>
</dbReference>
<organism evidence="1 2">
    <name type="scientific">Desulfomicrobium apsheronum</name>
    <dbReference type="NCBI Taxonomy" id="52560"/>
    <lineage>
        <taxon>Bacteria</taxon>
        <taxon>Pseudomonadati</taxon>
        <taxon>Thermodesulfobacteriota</taxon>
        <taxon>Desulfovibrionia</taxon>
        <taxon>Desulfovibrionales</taxon>
        <taxon>Desulfomicrobiaceae</taxon>
        <taxon>Desulfomicrobium</taxon>
    </lineage>
</organism>
<dbReference type="InterPro" id="IPR009061">
    <property type="entry name" value="DNA-bd_dom_put_sf"/>
</dbReference>
<evidence type="ECO:0000313" key="2">
    <source>
        <dbReference type="Proteomes" id="UP000198635"/>
    </source>
</evidence>
<protein>
    <submittedName>
        <fullName evidence="1">Helix-turn-helix domain-containing protein</fullName>
    </submittedName>
</protein>
<proteinExistence type="predicted"/>
<dbReference type="SUPFAM" id="SSF46955">
    <property type="entry name" value="Putative DNA-binding domain"/>
    <property type="match status" value="1"/>
</dbReference>
<reference evidence="2" key="1">
    <citation type="submission" date="2016-10" db="EMBL/GenBank/DDBJ databases">
        <authorList>
            <person name="Varghese N."/>
            <person name="Submissions S."/>
        </authorList>
    </citation>
    <scope>NUCLEOTIDE SEQUENCE [LARGE SCALE GENOMIC DNA]</scope>
    <source>
        <strain evidence="2">DSM 5918</strain>
    </source>
</reference>
<name>A0A1I3YIU1_9BACT</name>
<dbReference type="Proteomes" id="UP000198635">
    <property type="component" value="Unassembled WGS sequence"/>
</dbReference>
<dbReference type="GO" id="GO:0003677">
    <property type="term" value="F:DNA binding"/>
    <property type="evidence" value="ECO:0007669"/>
    <property type="project" value="InterPro"/>
</dbReference>
<dbReference type="CDD" id="cd00093">
    <property type="entry name" value="HTH_XRE"/>
    <property type="match status" value="1"/>
</dbReference>
<dbReference type="InterPro" id="IPR001387">
    <property type="entry name" value="Cro/C1-type_HTH"/>
</dbReference>
<sequence length="87" mass="9782">MPTSPCSTCPFRPVMPDRAYFEQHGLGVSEVARRLGVSVSNVSRWFTSGHVPVGRREDLLRLAVELACRNEPKLPAKKEVRNEFSDL</sequence>
<accession>A0A1I3YIU1</accession>
<dbReference type="STRING" id="52560.SAMN04488082_12039"/>
<dbReference type="AlphaFoldDB" id="A0A1I3YIU1"/>
<dbReference type="InterPro" id="IPR010982">
    <property type="entry name" value="Lambda_DNA-bd_dom_sf"/>
</dbReference>
<dbReference type="OrthoDB" id="1861735at2"/>
<keyword evidence="2" id="KW-1185">Reference proteome</keyword>
<evidence type="ECO:0000313" key="1">
    <source>
        <dbReference type="EMBL" id="SFK31710.1"/>
    </source>
</evidence>